<evidence type="ECO:0000313" key="4">
    <source>
        <dbReference type="Proteomes" id="UP000265515"/>
    </source>
</evidence>
<evidence type="ECO:0000256" key="2">
    <source>
        <dbReference type="SAM" id="SignalP"/>
    </source>
</evidence>
<organism evidence="3 4">
    <name type="scientific">Chara braunii</name>
    <name type="common">Braun's stonewort</name>
    <dbReference type="NCBI Taxonomy" id="69332"/>
    <lineage>
        <taxon>Eukaryota</taxon>
        <taxon>Viridiplantae</taxon>
        <taxon>Streptophyta</taxon>
        <taxon>Charophyceae</taxon>
        <taxon>Charales</taxon>
        <taxon>Characeae</taxon>
        <taxon>Chara</taxon>
    </lineage>
</organism>
<dbReference type="Gramene" id="GBG72226">
    <property type="protein sequence ID" value="GBG72226"/>
    <property type="gene ID" value="CBR_g11158"/>
</dbReference>
<feature type="signal peptide" evidence="2">
    <location>
        <begin position="1"/>
        <end position="23"/>
    </location>
</feature>
<keyword evidence="4" id="KW-1185">Reference proteome</keyword>
<feature type="region of interest" description="Disordered" evidence="1">
    <location>
        <begin position="39"/>
        <end position="59"/>
    </location>
</feature>
<reference evidence="3 4" key="1">
    <citation type="journal article" date="2018" name="Cell">
        <title>The Chara Genome: Secondary Complexity and Implications for Plant Terrestrialization.</title>
        <authorList>
            <person name="Nishiyama T."/>
            <person name="Sakayama H."/>
            <person name="Vries J.D."/>
            <person name="Buschmann H."/>
            <person name="Saint-Marcoux D."/>
            <person name="Ullrich K.K."/>
            <person name="Haas F.B."/>
            <person name="Vanderstraeten L."/>
            <person name="Becker D."/>
            <person name="Lang D."/>
            <person name="Vosolsobe S."/>
            <person name="Rombauts S."/>
            <person name="Wilhelmsson P.K.I."/>
            <person name="Janitza P."/>
            <person name="Kern R."/>
            <person name="Heyl A."/>
            <person name="Rumpler F."/>
            <person name="Villalobos L.I.A.C."/>
            <person name="Clay J.M."/>
            <person name="Skokan R."/>
            <person name="Toyoda A."/>
            <person name="Suzuki Y."/>
            <person name="Kagoshima H."/>
            <person name="Schijlen E."/>
            <person name="Tajeshwar N."/>
            <person name="Catarino B."/>
            <person name="Hetherington A.J."/>
            <person name="Saltykova A."/>
            <person name="Bonnot C."/>
            <person name="Breuninger H."/>
            <person name="Symeonidi A."/>
            <person name="Radhakrishnan G.V."/>
            <person name="Van Nieuwerburgh F."/>
            <person name="Deforce D."/>
            <person name="Chang C."/>
            <person name="Karol K.G."/>
            <person name="Hedrich R."/>
            <person name="Ulvskov P."/>
            <person name="Glockner G."/>
            <person name="Delwiche C.F."/>
            <person name="Petrasek J."/>
            <person name="Van de Peer Y."/>
            <person name="Friml J."/>
            <person name="Beilby M."/>
            <person name="Dolan L."/>
            <person name="Kohara Y."/>
            <person name="Sugano S."/>
            <person name="Fujiyama A."/>
            <person name="Delaux P.-M."/>
            <person name="Quint M."/>
            <person name="TheiBen G."/>
            <person name="Hagemann M."/>
            <person name="Harholt J."/>
            <person name="Dunand C."/>
            <person name="Zachgo S."/>
            <person name="Langdale J."/>
            <person name="Maumus F."/>
            <person name="Straeten D.V.D."/>
            <person name="Gould S.B."/>
            <person name="Rensing S.A."/>
        </authorList>
    </citation>
    <scope>NUCLEOTIDE SEQUENCE [LARGE SCALE GENOMIC DNA]</scope>
    <source>
        <strain evidence="3 4">S276</strain>
    </source>
</reference>
<dbReference type="EMBL" id="BFEA01000161">
    <property type="protein sequence ID" value="GBG72226.1"/>
    <property type="molecule type" value="Genomic_DNA"/>
</dbReference>
<protein>
    <submittedName>
        <fullName evidence="3">Uncharacterized protein</fullName>
    </submittedName>
</protein>
<evidence type="ECO:0000313" key="3">
    <source>
        <dbReference type="EMBL" id="GBG72226.1"/>
    </source>
</evidence>
<comment type="caution">
    <text evidence="3">The sequence shown here is derived from an EMBL/GenBank/DDBJ whole genome shotgun (WGS) entry which is preliminary data.</text>
</comment>
<sequence>MARTATLVMLFLTVGAFVTLVNGKARIVEEVTFGDAAPDSSAMTSSDYGSPPDDMNSDSNGFQIPGTPWTLPPCLCFADIFSGGKCLVNTCLAGKCFTNPGNNTHQGSFRFLGYEVLYYCECQKGSYWSPEEKNCIYCPKYPYEMYDDKLAKCVMIADPSSAPPSGL</sequence>
<evidence type="ECO:0000256" key="1">
    <source>
        <dbReference type="SAM" id="MobiDB-lite"/>
    </source>
</evidence>
<name>A0A388KQA7_CHABU</name>
<keyword evidence="2" id="KW-0732">Signal</keyword>
<dbReference type="Proteomes" id="UP000265515">
    <property type="component" value="Unassembled WGS sequence"/>
</dbReference>
<feature type="chain" id="PRO_5017426814" evidence="2">
    <location>
        <begin position="24"/>
        <end position="167"/>
    </location>
</feature>
<gene>
    <name evidence="3" type="ORF">CBR_g11158</name>
</gene>
<dbReference type="AlphaFoldDB" id="A0A388KQA7"/>
<accession>A0A388KQA7</accession>
<proteinExistence type="predicted"/>